<evidence type="ECO:0000256" key="2">
    <source>
        <dbReference type="ARBA" id="ARBA00023015"/>
    </source>
</evidence>
<keyword evidence="2" id="KW-0805">Transcription regulation</keyword>
<dbReference type="AlphaFoldDB" id="A0AAV2DJF9"/>
<keyword evidence="9" id="KW-1185">Reference proteome</keyword>
<name>A0AAV2DJF9_9ROSI</name>
<keyword evidence="3" id="KW-0238">DNA-binding</keyword>
<gene>
    <name evidence="8" type="ORF">LTRI10_LOCUS15440</name>
</gene>
<evidence type="ECO:0000259" key="7">
    <source>
        <dbReference type="PROSITE" id="PS50066"/>
    </source>
</evidence>
<evidence type="ECO:0000256" key="6">
    <source>
        <dbReference type="SAM" id="MobiDB-lite"/>
    </source>
</evidence>
<dbReference type="SMART" id="SM00432">
    <property type="entry name" value="MADS"/>
    <property type="match status" value="1"/>
</dbReference>
<dbReference type="PANTHER" id="PTHR48019">
    <property type="entry name" value="SERUM RESPONSE FACTOR HOMOLOG"/>
    <property type="match status" value="1"/>
</dbReference>
<dbReference type="InterPro" id="IPR036879">
    <property type="entry name" value="TF_MADSbox_sf"/>
</dbReference>
<evidence type="ECO:0000256" key="4">
    <source>
        <dbReference type="ARBA" id="ARBA00023163"/>
    </source>
</evidence>
<dbReference type="PRINTS" id="PR00404">
    <property type="entry name" value="MADSDOMAIN"/>
</dbReference>
<accession>A0AAV2DJF9</accession>
<evidence type="ECO:0000313" key="8">
    <source>
        <dbReference type="EMBL" id="CAL1373517.1"/>
    </source>
</evidence>
<protein>
    <recommendedName>
        <fullName evidence="7">MADS-box domain-containing protein</fullName>
    </recommendedName>
</protein>
<dbReference type="Proteomes" id="UP001497516">
    <property type="component" value="Chromosome 3"/>
</dbReference>
<evidence type="ECO:0000256" key="3">
    <source>
        <dbReference type="ARBA" id="ARBA00023125"/>
    </source>
</evidence>
<dbReference type="Pfam" id="PF00319">
    <property type="entry name" value="SRF-TF"/>
    <property type="match status" value="1"/>
</dbReference>
<dbReference type="GO" id="GO:0000987">
    <property type="term" value="F:cis-regulatory region sequence-specific DNA binding"/>
    <property type="evidence" value="ECO:0007669"/>
    <property type="project" value="InterPro"/>
</dbReference>
<evidence type="ECO:0000256" key="5">
    <source>
        <dbReference type="ARBA" id="ARBA00023242"/>
    </source>
</evidence>
<dbReference type="PROSITE" id="PS50066">
    <property type="entry name" value="MADS_BOX_2"/>
    <property type="match status" value="1"/>
</dbReference>
<dbReference type="SUPFAM" id="SSF55455">
    <property type="entry name" value="SRF-like"/>
    <property type="match status" value="1"/>
</dbReference>
<keyword evidence="4" id="KW-0804">Transcription</keyword>
<dbReference type="GO" id="GO:0046983">
    <property type="term" value="F:protein dimerization activity"/>
    <property type="evidence" value="ECO:0007669"/>
    <property type="project" value="InterPro"/>
</dbReference>
<evidence type="ECO:0000313" key="9">
    <source>
        <dbReference type="Proteomes" id="UP001497516"/>
    </source>
</evidence>
<sequence length="439" mass="49254">MGHKRVKMELIKNERNRIQTFKKRKANLLKKMSEFTILCGVEACLIMFGPTRTHSDPAAAMEEEENELETWPADPQAVRAIIQRYRTSDGPKRTYHLSDYFAEKKKRVDLEVANLNKQIYRHKFPASWDSRLDGFSADQLTVLLGQLDSKLKLADQKLAGFSLAAAANRSNRLEFDFSQFPPAVPPAVVIDSDNNMGFAGDIQKLGFCNDYVEVQHKQYYNRPQSTQQFDHHPPQPQQEQQQQSSFMAMLNANSSEASDEIQFTNLHSHSGLQQLLPDVNSFGGCYSAAEEDLSPKEFSKVGYSIDFELFNHHQVMKPVLDSQMVMMKRFGGYGQDSATYGSFGAASTYMKPWGLDSCGEFVINYSHDWSMMSYMNSPLSSIQQILQQPHQLQFPANATAGFAAAHYHQGQFSQQVDGGGGDGGSHHAPMTGSSGFNQN</sequence>
<dbReference type="EMBL" id="OZ034816">
    <property type="protein sequence ID" value="CAL1373517.1"/>
    <property type="molecule type" value="Genomic_DNA"/>
</dbReference>
<organism evidence="8 9">
    <name type="scientific">Linum trigynum</name>
    <dbReference type="NCBI Taxonomy" id="586398"/>
    <lineage>
        <taxon>Eukaryota</taxon>
        <taxon>Viridiplantae</taxon>
        <taxon>Streptophyta</taxon>
        <taxon>Embryophyta</taxon>
        <taxon>Tracheophyta</taxon>
        <taxon>Spermatophyta</taxon>
        <taxon>Magnoliopsida</taxon>
        <taxon>eudicotyledons</taxon>
        <taxon>Gunneridae</taxon>
        <taxon>Pentapetalae</taxon>
        <taxon>rosids</taxon>
        <taxon>fabids</taxon>
        <taxon>Malpighiales</taxon>
        <taxon>Linaceae</taxon>
        <taxon>Linum</taxon>
    </lineage>
</organism>
<proteinExistence type="predicted"/>
<evidence type="ECO:0000256" key="1">
    <source>
        <dbReference type="ARBA" id="ARBA00004123"/>
    </source>
</evidence>
<dbReference type="InterPro" id="IPR033897">
    <property type="entry name" value="SRF-like_MADS-box"/>
</dbReference>
<feature type="domain" description="MADS-box" evidence="7">
    <location>
        <begin position="1"/>
        <end position="51"/>
    </location>
</feature>
<keyword evidence="5" id="KW-0539">Nucleus</keyword>
<dbReference type="InterPro" id="IPR050142">
    <property type="entry name" value="MADS-box/MEF2_TF"/>
</dbReference>
<dbReference type="GO" id="GO:0005634">
    <property type="term" value="C:nucleus"/>
    <property type="evidence" value="ECO:0007669"/>
    <property type="project" value="UniProtKB-SubCell"/>
</dbReference>
<dbReference type="CDD" id="cd00266">
    <property type="entry name" value="MADS_SRF_like"/>
    <property type="match status" value="1"/>
</dbReference>
<feature type="region of interest" description="Disordered" evidence="6">
    <location>
        <begin position="225"/>
        <end position="245"/>
    </location>
</feature>
<dbReference type="Gene3D" id="3.40.1810.10">
    <property type="entry name" value="Transcription factor, MADS-box"/>
    <property type="match status" value="1"/>
</dbReference>
<dbReference type="InterPro" id="IPR002100">
    <property type="entry name" value="TF_MADSbox"/>
</dbReference>
<dbReference type="GO" id="GO:0000981">
    <property type="term" value="F:DNA-binding transcription factor activity, RNA polymerase II-specific"/>
    <property type="evidence" value="ECO:0007669"/>
    <property type="project" value="InterPro"/>
</dbReference>
<dbReference type="GO" id="GO:0045944">
    <property type="term" value="P:positive regulation of transcription by RNA polymerase II"/>
    <property type="evidence" value="ECO:0007669"/>
    <property type="project" value="InterPro"/>
</dbReference>
<feature type="region of interest" description="Disordered" evidence="6">
    <location>
        <begin position="413"/>
        <end position="439"/>
    </location>
</feature>
<comment type="subcellular location">
    <subcellularLocation>
        <location evidence="1">Nucleus</location>
    </subcellularLocation>
</comment>
<reference evidence="8 9" key="1">
    <citation type="submission" date="2024-04" db="EMBL/GenBank/DDBJ databases">
        <authorList>
            <person name="Fracassetti M."/>
        </authorList>
    </citation>
    <scope>NUCLEOTIDE SEQUENCE [LARGE SCALE GENOMIC DNA]</scope>
</reference>